<dbReference type="AlphaFoldDB" id="A0A1Z1W589"/>
<dbReference type="Proteomes" id="UP000195880">
    <property type="component" value="Chromosome"/>
</dbReference>
<feature type="transmembrane region" description="Helical" evidence="1">
    <location>
        <begin position="6"/>
        <end position="24"/>
    </location>
</feature>
<keyword evidence="3" id="KW-1185">Reference proteome</keyword>
<evidence type="ECO:0000256" key="1">
    <source>
        <dbReference type="SAM" id="Phobius"/>
    </source>
</evidence>
<dbReference type="EMBL" id="CP021748">
    <property type="protein sequence ID" value="ARX81598.1"/>
    <property type="molecule type" value="Genomic_DNA"/>
</dbReference>
<gene>
    <name evidence="2" type="ORF">SMD44_00996</name>
</gene>
<protein>
    <submittedName>
        <fullName evidence="2">Uncharacterized protein</fullName>
    </submittedName>
</protein>
<evidence type="ECO:0000313" key="2">
    <source>
        <dbReference type="EMBL" id="ARX81598.1"/>
    </source>
</evidence>
<keyword evidence="1" id="KW-1133">Transmembrane helix</keyword>
<evidence type="ECO:0000313" key="3">
    <source>
        <dbReference type="Proteomes" id="UP000195880"/>
    </source>
</evidence>
<reference evidence="2 3" key="1">
    <citation type="submission" date="2017-05" db="EMBL/GenBank/DDBJ databases">
        <title>Streptomyces alboflavus Genome sequencing and assembly.</title>
        <authorList>
            <person name="Wang Y."/>
            <person name="Du B."/>
            <person name="Ding Y."/>
            <person name="Liu H."/>
            <person name="Hou Q."/>
            <person name="Liu K."/>
            <person name="Wang C."/>
            <person name="Yao L."/>
        </authorList>
    </citation>
    <scope>NUCLEOTIDE SEQUENCE [LARGE SCALE GENOMIC DNA]</scope>
    <source>
        <strain evidence="2 3">MDJK44</strain>
    </source>
</reference>
<dbReference type="KEGG" id="salf:SMD44_00996"/>
<sequence length="33" mass="3564">MIYIGPVLAAGTVFLLLIGERIAIRRHARKGAS</sequence>
<name>A0A1Z1W589_9ACTN</name>
<proteinExistence type="predicted"/>
<organism evidence="2 3">
    <name type="scientific">Streptomyces alboflavus</name>
    <dbReference type="NCBI Taxonomy" id="67267"/>
    <lineage>
        <taxon>Bacteria</taxon>
        <taxon>Bacillati</taxon>
        <taxon>Actinomycetota</taxon>
        <taxon>Actinomycetes</taxon>
        <taxon>Kitasatosporales</taxon>
        <taxon>Streptomycetaceae</taxon>
        <taxon>Streptomyces</taxon>
    </lineage>
</organism>
<keyword evidence="1" id="KW-0472">Membrane</keyword>
<accession>A0A1Z1W589</accession>
<keyword evidence="1" id="KW-0812">Transmembrane</keyword>